<keyword evidence="11" id="KW-1185">Reference proteome</keyword>
<dbReference type="EMBL" id="CP023777">
    <property type="protein sequence ID" value="ATL46885.1"/>
    <property type="molecule type" value="Genomic_DNA"/>
</dbReference>
<evidence type="ECO:0000256" key="2">
    <source>
        <dbReference type="ARBA" id="ARBA00008017"/>
    </source>
</evidence>
<feature type="transmembrane region" description="Helical" evidence="7">
    <location>
        <begin position="66"/>
        <end position="84"/>
    </location>
</feature>
<dbReference type="Pfam" id="PF21082">
    <property type="entry name" value="MS_channel_3rd"/>
    <property type="match status" value="1"/>
</dbReference>
<dbReference type="KEGG" id="cbae:COR50_06645"/>
<dbReference type="RefSeq" id="WP_098193271.1">
    <property type="nucleotide sequence ID" value="NZ_CP023777.1"/>
</dbReference>
<feature type="transmembrane region" description="Helical" evidence="7">
    <location>
        <begin position="166"/>
        <end position="185"/>
    </location>
</feature>
<dbReference type="InterPro" id="IPR049278">
    <property type="entry name" value="MS_channel_C"/>
</dbReference>
<keyword evidence="6 7" id="KW-0472">Membrane</keyword>
<accession>A0A291QSG8</accession>
<dbReference type="GO" id="GO:0005886">
    <property type="term" value="C:plasma membrane"/>
    <property type="evidence" value="ECO:0007669"/>
    <property type="project" value="UniProtKB-SubCell"/>
</dbReference>
<evidence type="ECO:0000259" key="9">
    <source>
        <dbReference type="Pfam" id="PF21082"/>
    </source>
</evidence>
<evidence type="ECO:0000256" key="3">
    <source>
        <dbReference type="ARBA" id="ARBA00022475"/>
    </source>
</evidence>
<protein>
    <recommendedName>
        <fullName evidence="12">Mechanosensitive ion channel protein MscS</fullName>
    </recommendedName>
</protein>
<dbReference type="InterPro" id="IPR011066">
    <property type="entry name" value="MscS_channel_C_sf"/>
</dbReference>
<dbReference type="InterPro" id="IPR023408">
    <property type="entry name" value="MscS_beta-dom_sf"/>
</dbReference>
<feature type="transmembrane region" description="Helical" evidence="7">
    <location>
        <begin position="121"/>
        <end position="145"/>
    </location>
</feature>
<evidence type="ECO:0000256" key="6">
    <source>
        <dbReference type="ARBA" id="ARBA00023136"/>
    </source>
</evidence>
<dbReference type="InterPro" id="IPR006685">
    <property type="entry name" value="MscS_channel_2nd"/>
</dbReference>
<evidence type="ECO:0000256" key="5">
    <source>
        <dbReference type="ARBA" id="ARBA00022989"/>
    </source>
</evidence>
<organism evidence="10 11">
    <name type="scientific">Chitinophaga caeni</name>
    <dbReference type="NCBI Taxonomy" id="2029983"/>
    <lineage>
        <taxon>Bacteria</taxon>
        <taxon>Pseudomonadati</taxon>
        <taxon>Bacteroidota</taxon>
        <taxon>Chitinophagia</taxon>
        <taxon>Chitinophagales</taxon>
        <taxon>Chitinophagaceae</taxon>
        <taxon>Chitinophaga</taxon>
    </lineage>
</organism>
<comment type="similarity">
    <text evidence="2">Belongs to the MscS (TC 1.A.23) family.</text>
</comment>
<name>A0A291QSG8_9BACT</name>
<evidence type="ECO:0000313" key="10">
    <source>
        <dbReference type="EMBL" id="ATL46885.1"/>
    </source>
</evidence>
<evidence type="ECO:0000313" key="11">
    <source>
        <dbReference type="Proteomes" id="UP000220133"/>
    </source>
</evidence>
<keyword evidence="3" id="KW-1003">Cell membrane</keyword>
<dbReference type="OrthoDB" id="9809206at2"/>
<dbReference type="SUPFAM" id="SSF82689">
    <property type="entry name" value="Mechanosensitive channel protein MscS (YggB), C-terminal domain"/>
    <property type="match status" value="1"/>
</dbReference>
<dbReference type="Gene3D" id="2.30.30.60">
    <property type="match status" value="1"/>
</dbReference>
<evidence type="ECO:0000259" key="8">
    <source>
        <dbReference type="Pfam" id="PF00924"/>
    </source>
</evidence>
<gene>
    <name evidence="10" type="ORF">COR50_06645</name>
</gene>
<dbReference type="InterPro" id="IPR010920">
    <property type="entry name" value="LSM_dom_sf"/>
</dbReference>
<proteinExistence type="inferred from homology"/>
<dbReference type="PANTHER" id="PTHR30566">
    <property type="entry name" value="YNAI-RELATED MECHANOSENSITIVE ION CHANNEL"/>
    <property type="match status" value="1"/>
</dbReference>
<feature type="domain" description="Mechanosensitive ion channel MscS" evidence="8">
    <location>
        <begin position="211"/>
        <end position="276"/>
    </location>
</feature>
<sequence>MPTFFDQTFFGNTVRDYTALAIAIGLVVLVKRYLSKAIVAVCFNLIKHWVPRIERKHFIDLFMRPLEYFLVLVTFIIATNHLKFPAQLDFTVYKKVNTVVVGGASKDIVTVVSLHTILDTLIAIVLTFSVTWILLRLIDFIAMVLRTKGELTRDKTDMQFVIFFRDFFKAIFIVIGFIVVIRILFGDGLVEKLVAGLGIGAAAMALAAKESIENLIGSFIIFFDKPFHVGDTVKVDSFQGTVEKIGLRSTRIRTLDKTFVTVPNKKMVDSVLDNLSLRTQFRANIRLEIAQAAQPGNLKPFLQDLQQYLSGKDGVEQNYTVNFNDFDKDGYIIQVVYFTNNLNAGDYNQLREDVNMEISRLMDQYQLQLAAKASAG</sequence>
<dbReference type="GO" id="GO:0008381">
    <property type="term" value="F:mechanosensitive monoatomic ion channel activity"/>
    <property type="evidence" value="ECO:0007669"/>
    <property type="project" value="UniProtKB-ARBA"/>
</dbReference>
<evidence type="ECO:0008006" key="12">
    <source>
        <dbReference type="Google" id="ProtNLM"/>
    </source>
</evidence>
<evidence type="ECO:0000256" key="1">
    <source>
        <dbReference type="ARBA" id="ARBA00004651"/>
    </source>
</evidence>
<evidence type="ECO:0000256" key="4">
    <source>
        <dbReference type="ARBA" id="ARBA00022692"/>
    </source>
</evidence>
<dbReference type="Gene3D" id="1.10.287.1260">
    <property type="match status" value="1"/>
</dbReference>
<keyword evidence="4 7" id="KW-0812">Transmembrane</keyword>
<dbReference type="InterPro" id="IPR006686">
    <property type="entry name" value="MscS_channel_CS"/>
</dbReference>
<dbReference type="Pfam" id="PF00924">
    <property type="entry name" value="MS_channel_2nd"/>
    <property type="match status" value="1"/>
</dbReference>
<evidence type="ECO:0000256" key="7">
    <source>
        <dbReference type="SAM" id="Phobius"/>
    </source>
</evidence>
<comment type="subcellular location">
    <subcellularLocation>
        <location evidence="1">Cell membrane</location>
        <topology evidence="1">Multi-pass membrane protein</topology>
    </subcellularLocation>
</comment>
<dbReference type="Proteomes" id="UP000220133">
    <property type="component" value="Chromosome"/>
</dbReference>
<dbReference type="PANTHER" id="PTHR30566:SF5">
    <property type="entry name" value="MECHANOSENSITIVE ION CHANNEL PROTEIN 1, MITOCHONDRIAL-RELATED"/>
    <property type="match status" value="1"/>
</dbReference>
<feature type="domain" description="Mechanosensitive ion channel MscS C-terminal" evidence="9">
    <location>
        <begin position="286"/>
        <end position="364"/>
    </location>
</feature>
<dbReference type="AlphaFoldDB" id="A0A291QSG8"/>
<reference evidence="10 11" key="1">
    <citation type="submission" date="2017-10" db="EMBL/GenBank/DDBJ databases">
        <title>Paenichitinophaga pekingensis gen. nov., sp. nov., isolated from activated sludge.</title>
        <authorList>
            <person name="Jin D."/>
            <person name="Kong X."/>
            <person name="Deng Y."/>
            <person name="Bai Z."/>
        </authorList>
    </citation>
    <scope>NUCLEOTIDE SEQUENCE [LARGE SCALE GENOMIC DNA]</scope>
    <source>
        <strain evidence="10 11">13</strain>
    </source>
</reference>
<dbReference type="PROSITE" id="PS01246">
    <property type="entry name" value="UPF0003"/>
    <property type="match status" value="1"/>
</dbReference>
<dbReference type="SUPFAM" id="SSF50182">
    <property type="entry name" value="Sm-like ribonucleoproteins"/>
    <property type="match status" value="1"/>
</dbReference>
<keyword evidence="5 7" id="KW-1133">Transmembrane helix</keyword>